<evidence type="ECO:0000313" key="2">
    <source>
        <dbReference type="Proteomes" id="UP001476247"/>
    </source>
</evidence>
<dbReference type="EMBL" id="BAABUJ010000016">
    <property type="protein sequence ID" value="GAA5800788.1"/>
    <property type="molecule type" value="Genomic_DNA"/>
</dbReference>
<organism evidence="1 2">
    <name type="scientific">Helicostylum pulchrum</name>
    <dbReference type="NCBI Taxonomy" id="562976"/>
    <lineage>
        <taxon>Eukaryota</taxon>
        <taxon>Fungi</taxon>
        <taxon>Fungi incertae sedis</taxon>
        <taxon>Mucoromycota</taxon>
        <taxon>Mucoromycotina</taxon>
        <taxon>Mucoromycetes</taxon>
        <taxon>Mucorales</taxon>
        <taxon>Mucorineae</taxon>
        <taxon>Mucoraceae</taxon>
        <taxon>Helicostylum</taxon>
    </lineage>
</organism>
<dbReference type="Proteomes" id="UP001476247">
    <property type="component" value="Unassembled WGS sequence"/>
</dbReference>
<sequence>METYKFFWTEYRFKAFMKIAELFALEGMSQFARFPLRTTFIPCYMTFDSNIVHFHILRYKTTANAKNKFQAWGAAVKLKNKTFKSQGPKRSMRFQGTLETDGVSVSIPKQNTDISRKSTKVKTIDDENDNTKYIEHLTREELNKQTADAF</sequence>
<gene>
    <name evidence="1" type="ORF">HPULCUR_006226</name>
</gene>
<comment type="caution">
    <text evidence="1">The sequence shown here is derived from an EMBL/GenBank/DDBJ whole genome shotgun (WGS) entry which is preliminary data.</text>
</comment>
<name>A0ABP9Y1B2_9FUNG</name>
<accession>A0ABP9Y1B2</accession>
<evidence type="ECO:0000313" key="1">
    <source>
        <dbReference type="EMBL" id="GAA5800788.1"/>
    </source>
</evidence>
<proteinExistence type="predicted"/>
<protein>
    <submittedName>
        <fullName evidence="1">Uncharacterized protein</fullName>
    </submittedName>
</protein>
<keyword evidence="2" id="KW-1185">Reference proteome</keyword>
<reference evidence="1 2" key="1">
    <citation type="submission" date="2024-04" db="EMBL/GenBank/DDBJ databases">
        <title>genome sequences of Mucor flavus KT1a and Helicostylum pulchrum KT1b strains isolation_sourced from the surface of a dry-aged beef.</title>
        <authorList>
            <person name="Toyotome T."/>
            <person name="Hosono M."/>
            <person name="Torimaru M."/>
            <person name="Fukuda K."/>
            <person name="Mikami N."/>
        </authorList>
    </citation>
    <scope>NUCLEOTIDE SEQUENCE [LARGE SCALE GENOMIC DNA]</scope>
    <source>
        <strain evidence="1 2">KT1b</strain>
    </source>
</reference>